<evidence type="ECO:0000256" key="1">
    <source>
        <dbReference type="ARBA" id="ARBA00006383"/>
    </source>
</evidence>
<keyword evidence="7" id="KW-1185">Reference proteome</keyword>
<dbReference type="Proteomes" id="UP000678281">
    <property type="component" value="Unassembled WGS sequence"/>
</dbReference>
<dbReference type="PANTHER" id="PTHR11104">
    <property type="entry name" value="AMINOGLYCOSIDE N3-ACETYLTRANSFERASE"/>
    <property type="match status" value="1"/>
</dbReference>
<organism evidence="6 7">
    <name type="scientific">Devosia litorisediminis</name>
    <dbReference type="NCBI Taxonomy" id="2829817"/>
    <lineage>
        <taxon>Bacteria</taxon>
        <taxon>Pseudomonadati</taxon>
        <taxon>Pseudomonadota</taxon>
        <taxon>Alphaproteobacteria</taxon>
        <taxon>Hyphomicrobiales</taxon>
        <taxon>Devosiaceae</taxon>
        <taxon>Devosia</taxon>
    </lineage>
</organism>
<dbReference type="PANTHER" id="PTHR11104:SF0">
    <property type="entry name" value="SPBETA PROPHAGE-DERIVED AMINOGLYCOSIDE N(3')-ACETYLTRANSFERASE-LIKE PROTEIN YOKD"/>
    <property type="match status" value="1"/>
</dbReference>
<dbReference type="AlphaFoldDB" id="A0A942E871"/>
<keyword evidence="5" id="KW-0046">Antibiotic resistance</keyword>
<evidence type="ECO:0000313" key="6">
    <source>
        <dbReference type="EMBL" id="MBS3850048.1"/>
    </source>
</evidence>
<accession>A0A942E871</accession>
<dbReference type="GO" id="GO:0046677">
    <property type="term" value="P:response to antibiotic"/>
    <property type="evidence" value="ECO:0007669"/>
    <property type="project" value="UniProtKB-KW"/>
</dbReference>
<evidence type="ECO:0000313" key="7">
    <source>
        <dbReference type="Proteomes" id="UP000678281"/>
    </source>
</evidence>
<evidence type="ECO:0000256" key="2">
    <source>
        <dbReference type="ARBA" id="ARBA00012882"/>
    </source>
</evidence>
<sequence length="259" mass="27520">MITRQALAEQLAGFGLVSGDAVLVHAGLRSIGPILGGPDSLIGALADVVGPSGTILGYCDWQFDDGVIDRAELRAHIAPFDPAASRSIRDNGAFPELLRTTPGALRSASPGASCAALGGRAAWFVADHALDYGYGPQSPFGKLVAAGGKTLLLGAPLDTMTLLHHAEHLADIPGKRIRRYQTPILVDGQIVWRWFEEFDTGIPIVDGLADDYFADVVEDFLATGQGRRGLIGYAPSVLVEAAPMVEFAVSWLERRFGRS</sequence>
<dbReference type="NCBIfam" id="NF033082">
    <property type="entry name" value="AAC_3"/>
    <property type="match status" value="1"/>
</dbReference>
<dbReference type="RefSeq" id="WP_212659690.1">
    <property type="nucleotide sequence ID" value="NZ_JAGXTP010000003.1"/>
</dbReference>
<keyword evidence="3 5" id="KW-0808">Transferase</keyword>
<dbReference type="InterPro" id="IPR028345">
    <property type="entry name" value="Antibiotic_NAT-like"/>
</dbReference>
<dbReference type="SUPFAM" id="SSF110710">
    <property type="entry name" value="TTHA0583/YokD-like"/>
    <property type="match status" value="1"/>
</dbReference>
<dbReference type="EMBL" id="JAGXTP010000003">
    <property type="protein sequence ID" value="MBS3850048.1"/>
    <property type="molecule type" value="Genomic_DNA"/>
</dbReference>
<dbReference type="InterPro" id="IPR003679">
    <property type="entry name" value="Amioglycoside_AcTrfase"/>
</dbReference>
<evidence type="ECO:0000256" key="5">
    <source>
        <dbReference type="RuleBase" id="RU365031"/>
    </source>
</evidence>
<keyword evidence="4 5" id="KW-0012">Acyltransferase</keyword>
<comment type="catalytic activity">
    <reaction evidence="5">
        <text>a 2-deoxystreptamine antibiotic + acetyl-CoA = an N(3)-acetyl-2-deoxystreptamine antibiotic + CoA + H(+)</text>
        <dbReference type="Rhea" id="RHEA:12665"/>
        <dbReference type="ChEBI" id="CHEBI:15378"/>
        <dbReference type="ChEBI" id="CHEBI:57287"/>
        <dbReference type="ChEBI" id="CHEBI:57288"/>
        <dbReference type="ChEBI" id="CHEBI:57921"/>
        <dbReference type="ChEBI" id="CHEBI:77452"/>
        <dbReference type="EC" id="2.3.1.81"/>
    </reaction>
</comment>
<dbReference type="Pfam" id="PF02522">
    <property type="entry name" value="Antibiotic_NAT"/>
    <property type="match status" value="1"/>
</dbReference>
<comment type="similarity">
    <text evidence="1 5">Belongs to the antibiotic N-acetyltransferase family.</text>
</comment>
<proteinExistence type="inferred from homology"/>
<dbReference type="EC" id="2.3.1.-" evidence="5"/>
<dbReference type="GO" id="GO:0046353">
    <property type="term" value="F:aminoglycoside 3-N-acetyltransferase activity"/>
    <property type="evidence" value="ECO:0007669"/>
    <property type="project" value="UniProtKB-EC"/>
</dbReference>
<evidence type="ECO:0000256" key="4">
    <source>
        <dbReference type="ARBA" id="ARBA00023315"/>
    </source>
</evidence>
<gene>
    <name evidence="6" type="primary">aac(3)</name>
    <name evidence="6" type="ORF">KD146_15205</name>
</gene>
<name>A0A942E871_9HYPH</name>
<evidence type="ECO:0000256" key="3">
    <source>
        <dbReference type="ARBA" id="ARBA00022679"/>
    </source>
</evidence>
<comment type="caution">
    <text evidence="6">The sequence shown here is derived from an EMBL/GenBank/DDBJ whole genome shotgun (WGS) entry which is preliminary data.</text>
</comment>
<reference evidence="6" key="1">
    <citation type="submission" date="2021-04" db="EMBL/GenBank/DDBJ databases">
        <title>Devosia litorisediminis sp. nov., isolated from a sand dune.</title>
        <authorList>
            <person name="Park S."/>
            <person name="Yoon J.-H."/>
        </authorList>
    </citation>
    <scope>NUCLEOTIDE SEQUENCE</scope>
    <source>
        <strain evidence="6">BSSL-BM10</strain>
    </source>
</reference>
<protein>
    <recommendedName>
        <fullName evidence="2 5">Aminoglycoside N(3)-acetyltransferase</fullName>
        <ecNumber evidence="5">2.3.1.-</ecNumber>
    </recommendedName>
</protein>